<protein>
    <submittedName>
        <fullName evidence="2">VOC family protein</fullName>
    </submittedName>
</protein>
<keyword evidence="3" id="KW-1185">Reference proteome</keyword>
<dbReference type="InterPro" id="IPR029068">
    <property type="entry name" value="Glyas_Bleomycin-R_OHBP_Dase"/>
</dbReference>
<feature type="domain" description="Glyoxalase-like" evidence="1">
    <location>
        <begin position="4"/>
        <end position="173"/>
    </location>
</feature>
<evidence type="ECO:0000259" key="1">
    <source>
        <dbReference type="Pfam" id="PF13468"/>
    </source>
</evidence>
<organism evidence="2 3">
    <name type="scientific">Aliishimia ponticola</name>
    <dbReference type="NCBI Taxonomy" id="2499833"/>
    <lineage>
        <taxon>Bacteria</taxon>
        <taxon>Pseudomonadati</taxon>
        <taxon>Pseudomonadota</taxon>
        <taxon>Alphaproteobacteria</taxon>
        <taxon>Rhodobacterales</taxon>
        <taxon>Paracoccaceae</taxon>
        <taxon>Aliishimia</taxon>
    </lineage>
</organism>
<evidence type="ECO:0000313" key="3">
    <source>
        <dbReference type="Proteomes" id="UP000306602"/>
    </source>
</evidence>
<dbReference type="AlphaFoldDB" id="A0A4S4N987"/>
<gene>
    <name evidence="2" type="ORF">E4Z66_11985</name>
</gene>
<dbReference type="Proteomes" id="UP000306602">
    <property type="component" value="Unassembled WGS sequence"/>
</dbReference>
<name>A0A4S4N987_9RHOB</name>
<dbReference type="Gene3D" id="3.10.180.10">
    <property type="entry name" value="2,3-Dihydroxybiphenyl 1,2-Dioxygenase, domain 1"/>
    <property type="match status" value="1"/>
</dbReference>
<evidence type="ECO:0000313" key="2">
    <source>
        <dbReference type="EMBL" id="THH35796.1"/>
    </source>
</evidence>
<dbReference type="EMBL" id="SRKY01000003">
    <property type="protein sequence ID" value="THH35796.1"/>
    <property type="molecule type" value="Genomic_DNA"/>
</dbReference>
<dbReference type="InterPro" id="IPR025870">
    <property type="entry name" value="Glyoxalase-like_dom"/>
</dbReference>
<dbReference type="RefSeq" id="WP_136463266.1">
    <property type="nucleotide sequence ID" value="NZ_SRKY01000003.1"/>
</dbReference>
<dbReference type="Pfam" id="PF13468">
    <property type="entry name" value="Glyoxalase_3"/>
    <property type="match status" value="1"/>
</dbReference>
<proteinExistence type="predicted"/>
<accession>A0A4S4N987</accession>
<comment type="caution">
    <text evidence="2">The sequence shown here is derived from an EMBL/GenBank/DDBJ whole genome shotgun (WGS) entry which is preliminary data.</text>
</comment>
<dbReference type="OrthoDB" id="8451710at2"/>
<reference evidence="2 3" key="1">
    <citation type="submission" date="2019-04" db="EMBL/GenBank/DDBJ databases">
        <title>Shimia ponticola sp. nov., isolated from seawater.</title>
        <authorList>
            <person name="Kim Y.-O."/>
            <person name="Yoon J.-H."/>
        </authorList>
    </citation>
    <scope>NUCLEOTIDE SEQUENCE [LARGE SCALE GENOMIC DNA]</scope>
    <source>
        <strain evidence="2 3">MYP11</strain>
    </source>
</reference>
<sequence>MIELDHIAIGGETLAEATACVEDALGVPLQPGGEHAVFHTHNTLLGLEDGLYLEAIAANPNAPQPDRPRWFDLDRFSGAARLSNWICRTPNLTDTLADIPMELGAPVDLERGTLRWRMAVPSDGILPFDNTAPALIEWQTDQHPATRLAQQGVRLTRLTVRHPEAAALSATLAGQLKDDRIAFETGSAALAAEFDTPHGRRVIGP</sequence>